<gene>
    <name evidence="1" type="ORF">ANIA_07965</name>
</gene>
<dbReference type="GeneID" id="2869305"/>
<sequence length="140" mass="15296">MIKSHLDCGALMQGNKDAAISIHKGTHPTSTLDAGLSYLKNSSCITQFSIRRHCSIWLLCERNMETQNVVLKQNWESGNRFNIAALRLFTSSTTSMPNFLHTICALPLFQYPSGQATIAFPGTRAHNPSSNKLIGACVAG</sequence>
<evidence type="ECO:0000313" key="1">
    <source>
        <dbReference type="EMBL" id="CBF73611.1"/>
    </source>
</evidence>
<proteinExistence type="predicted"/>
<dbReference type="KEGG" id="ani:ANIA_07965"/>
<dbReference type="AlphaFoldDB" id="Q5AUR5"/>
<accession>C8V5E2</accession>
<organism evidence="1 2">
    <name type="scientific">Emericella nidulans (strain FGSC A4 / ATCC 38163 / CBS 112.46 / NRRL 194 / M139)</name>
    <name type="common">Aspergillus nidulans</name>
    <dbReference type="NCBI Taxonomy" id="227321"/>
    <lineage>
        <taxon>Eukaryota</taxon>
        <taxon>Fungi</taxon>
        <taxon>Dikarya</taxon>
        <taxon>Ascomycota</taxon>
        <taxon>Pezizomycotina</taxon>
        <taxon>Eurotiomycetes</taxon>
        <taxon>Eurotiomycetidae</taxon>
        <taxon>Eurotiales</taxon>
        <taxon>Aspergillaceae</taxon>
        <taxon>Aspergillus</taxon>
        <taxon>Aspergillus subgen. Nidulantes</taxon>
    </lineage>
</organism>
<evidence type="ECO:0000313" key="2">
    <source>
        <dbReference type="Proteomes" id="UP000000560"/>
    </source>
</evidence>
<dbReference type="VEuPathDB" id="FungiDB:AN7965"/>
<reference evidence="2" key="1">
    <citation type="journal article" date="2005" name="Nature">
        <title>Sequencing of Aspergillus nidulans and comparative analysis with A. fumigatus and A. oryzae.</title>
        <authorList>
            <person name="Galagan J.E."/>
            <person name="Calvo S.E."/>
            <person name="Cuomo C."/>
            <person name="Ma L.J."/>
            <person name="Wortman J.R."/>
            <person name="Batzoglou S."/>
            <person name="Lee S.I."/>
            <person name="Basturkmen M."/>
            <person name="Spevak C.C."/>
            <person name="Clutterbuck J."/>
            <person name="Kapitonov V."/>
            <person name="Jurka J."/>
            <person name="Scazzocchio C."/>
            <person name="Farman M."/>
            <person name="Butler J."/>
            <person name="Purcell S."/>
            <person name="Harris S."/>
            <person name="Braus G.H."/>
            <person name="Draht O."/>
            <person name="Busch S."/>
            <person name="D'Enfert C."/>
            <person name="Bouchier C."/>
            <person name="Goldman G.H."/>
            <person name="Bell-Pedersen D."/>
            <person name="Griffiths-Jones S."/>
            <person name="Doonan J.H."/>
            <person name="Yu J."/>
            <person name="Vienken K."/>
            <person name="Pain A."/>
            <person name="Freitag M."/>
            <person name="Selker E.U."/>
            <person name="Archer D.B."/>
            <person name="Penalva M.A."/>
            <person name="Oakley B.R."/>
            <person name="Momany M."/>
            <person name="Tanaka T."/>
            <person name="Kumagai T."/>
            <person name="Asai K."/>
            <person name="Machida M."/>
            <person name="Nierman W.C."/>
            <person name="Denning D.W."/>
            <person name="Caddick M."/>
            <person name="Hynes M."/>
            <person name="Paoletti M."/>
            <person name="Fischer R."/>
            <person name="Miller B."/>
            <person name="Dyer P."/>
            <person name="Sachs M.S."/>
            <person name="Osmani S.A."/>
            <person name="Birren B.W."/>
        </authorList>
    </citation>
    <scope>NUCLEOTIDE SEQUENCE [LARGE SCALE GENOMIC DNA]</scope>
    <source>
        <strain evidence="2">FGSC A4 / ATCC 38163 / CBS 112.46 / NRRL 194 / M139</strain>
    </source>
</reference>
<dbReference type="InParanoid" id="Q5AUR5"/>
<dbReference type="EMBL" id="BN001302">
    <property type="protein sequence ID" value="CBF73611.1"/>
    <property type="molecule type" value="Genomic_DNA"/>
</dbReference>
<protein>
    <submittedName>
        <fullName evidence="1">Uncharacterized protein</fullName>
    </submittedName>
</protein>
<reference evidence="2" key="2">
    <citation type="journal article" date="2009" name="Fungal Genet. Biol.">
        <title>The 2008 update of the Aspergillus nidulans genome annotation: a community effort.</title>
        <authorList>
            <person name="Wortman J.R."/>
            <person name="Gilsenan J.M."/>
            <person name="Joardar V."/>
            <person name="Deegan J."/>
            <person name="Clutterbuck J."/>
            <person name="Andersen M.R."/>
            <person name="Archer D."/>
            <person name="Bencina M."/>
            <person name="Braus G."/>
            <person name="Coutinho P."/>
            <person name="von Dohren H."/>
            <person name="Doonan J."/>
            <person name="Driessen A.J."/>
            <person name="Durek P."/>
            <person name="Espeso E."/>
            <person name="Fekete E."/>
            <person name="Flipphi M."/>
            <person name="Estrada C.G."/>
            <person name="Geysens S."/>
            <person name="Goldman G."/>
            <person name="de Groot P.W."/>
            <person name="Hansen K."/>
            <person name="Harris S.D."/>
            <person name="Heinekamp T."/>
            <person name="Helmstaedt K."/>
            <person name="Henrissat B."/>
            <person name="Hofmann G."/>
            <person name="Homan T."/>
            <person name="Horio T."/>
            <person name="Horiuchi H."/>
            <person name="James S."/>
            <person name="Jones M."/>
            <person name="Karaffa L."/>
            <person name="Karanyi Z."/>
            <person name="Kato M."/>
            <person name="Keller N."/>
            <person name="Kelly D.E."/>
            <person name="Kiel J.A."/>
            <person name="Kim J.M."/>
            <person name="van der Klei I.J."/>
            <person name="Klis F.M."/>
            <person name="Kovalchuk A."/>
            <person name="Krasevec N."/>
            <person name="Kubicek C.P."/>
            <person name="Liu B."/>
            <person name="Maccabe A."/>
            <person name="Meyer V."/>
            <person name="Mirabito P."/>
            <person name="Miskei M."/>
            <person name="Mos M."/>
            <person name="Mullins J."/>
            <person name="Nelson D.R."/>
            <person name="Nielsen J."/>
            <person name="Oakley B.R."/>
            <person name="Osmani S.A."/>
            <person name="Pakula T."/>
            <person name="Paszewski A."/>
            <person name="Paulsen I."/>
            <person name="Pilsyk S."/>
            <person name="Pocsi I."/>
            <person name="Punt P.J."/>
            <person name="Ram A.F."/>
            <person name="Ren Q."/>
            <person name="Robellet X."/>
            <person name="Robson G."/>
            <person name="Seiboth B."/>
            <person name="van Solingen P."/>
            <person name="Specht T."/>
            <person name="Sun J."/>
            <person name="Taheri-Talesh N."/>
            <person name="Takeshita N."/>
            <person name="Ussery D."/>
            <person name="vanKuyk P.A."/>
            <person name="Visser H."/>
            <person name="van de Vondervoort P.J."/>
            <person name="de Vries R.P."/>
            <person name="Walton J."/>
            <person name="Xiang X."/>
            <person name="Xiong Y."/>
            <person name="Zeng A.P."/>
            <person name="Brandt B.W."/>
            <person name="Cornell M.J."/>
            <person name="van den Hondel C.A."/>
            <person name="Visser J."/>
            <person name="Oliver S.G."/>
            <person name="Turner G."/>
        </authorList>
    </citation>
    <scope>GENOME REANNOTATION</scope>
    <source>
        <strain evidence="2">FGSC A4 / ATCC 38163 / CBS 112.46 / NRRL 194 / M139</strain>
    </source>
</reference>
<dbReference type="HOGENOM" id="CLU_1835153_0_0_1"/>
<dbReference type="Proteomes" id="UP000000560">
    <property type="component" value="Chromosome II"/>
</dbReference>
<accession>Q5AUR5</accession>
<name>Q5AUR5_EMENI</name>
<keyword evidence="2" id="KW-1185">Reference proteome</keyword>
<dbReference type="RefSeq" id="XP_681234.1">
    <property type="nucleotide sequence ID" value="XM_676142.1"/>
</dbReference>